<keyword evidence="5" id="KW-1185">Reference proteome</keyword>
<dbReference type="KEGG" id="dtn:DTL3_0331"/>
<comment type="similarity">
    <text evidence="1">Belongs to the bacterial solute-binding protein 1 family.</text>
</comment>
<dbReference type="HOGENOM" id="CLU_031285_10_1_0"/>
<dbReference type="OrthoDB" id="9772007at2"/>
<organism evidence="4 5">
    <name type="scientific">Defluviitoga tunisiensis</name>
    <dbReference type="NCBI Taxonomy" id="1006576"/>
    <lineage>
        <taxon>Bacteria</taxon>
        <taxon>Thermotogati</taxon>
        <taxon>Thermotogota</taxon>
        <taxon>Thermotogae</taxon>
        <taxon>Petrotogales</taxon>
        <taxon>Petrotogaceae</taxon>
        <taxon>Defluviitoga</taxon>
    </lineage>
</organism>
<proteinExistence type="inferred from homology"/>
<dbReference type="Pfam" id="PF01547">
    <property type="entry name" value="SBP_bac_1"/>
    <property type="match status" value="1"/>
</dbReference>
<dbReference type="GO" id="GO:0015768">
    <property type="term" value="P:maltose transport"/>
    <property type="evidence" value="ECO:0007669"/>
    <property type="project" value="TreeGrafter"/>
</dbReference>
<gene>
    <name evidence="4" type="ORF">DTL3_0331</name>
</gene>
<dbReference type="SUPFAM" id="SSF53850">
    <property type="entry name" value="Periplasmic binding protein-like II"/>
    <property type="match status" value="1"/>
</dbReference>
<protein>
    <submittedName>
        <fullName evidence="4">Sugar-binding protein</fullName>
    </submittedName>
</protein>
<dbReference type="Gene3D" id="3.40.190.10">
    <property type="entry name" value="Periplasmic binding protein-like II"/>
    <property type="match status" value="2"/>
</dbReference>
<evidence type="ECO:0000256" key="3">
    <source>
        <dbReference type="ARBA" id="ARBA00022729"/>
    </source>
</evidence>
<dbReference type="PANTHER" id="PTHR30061:SF50">
    <property type="entry name" value="MALTOSE_MALTODEXTRIN-BINDING PERIPLASMIC PROTEIN"/>
    <property type="match status" value="1"/>
</dbReference>
<name>A0A0C7NP30_DEFTU</name>
<sequence>MKKSVMILSILLLIISFSFGAKKITVWAMGEEAKSLDKLAQIFIQEYPEYEVNIQAIPWANAFDKILTGIAGRQVPDVAQMGTTWMAPFGSMGAFENLEPFVKNSEIIQEDTFFKGSWETGIVDGKLLGIPWYVDTRILYYRTDLLSEVGYEHAPYNWDELYNAAKKLTEKGKYGITLYQPQDNYQILLPFVWQNGGDILDDKGRVIVDQPEFVEAFEYYTRFFTEKLAPIGGGGNLFQDFASGDTPMFFSGPWMVSMIREQIPQIEGKWNVALMPQKKTRTSFMGGSNLVIFKDSKNKEGAWKFIEFLSRPDIQVKWYQLVNSLPASIEAWNSQILQADPMIALFGEQLFDAKAPINKPEFQEISVSIDRRVEEAIYGKKSPVEAAKDLKNDIEKILK</sequence>
<dbReference type="GO" id="GO:0055052">
    <property type="term" value="C:ATP-binding cassette (ABC) transporter complex, substrate-binding subunit-containing"/>
    <property type="evidence" value="ECO:0007669"/>
    <property type="project" value="TreeGrafter"/>
</dbReference>
<dbReference type="PANTHER" id="PTHR30061">
    <property type="entry name" value="MALTOSE-BINDING PERIPLASMIC PROTEIN"/>
    <property type="match status" value="1"/>
</dbReference>
<dbReference type="EMBL" id="LN824141">
    <property type="protein sequence ID" value="CEP77662.1"/>
    <property type="molecule type" value="Genomic_DNA"/>
</dbReference>
<dbReference type="RefSeq" id="WP_052670246.1">
    <property type="nucleotide sequence ID" value="NZ_LN824141.1"/>
</dbReference>
<dbReference type="STRING" id="1006576.DTL3_0331"/>
<evidence type="ECO:0000256" key="1">
    <source>
        <dbReference type="ARBA" id="ARBA00008520"/>
    </source>
</evidence>
<keyword evidence="3" id="KW-0732">Signal</keyword>
<reference evidence="5" key="1">
    <citation type="submission" date="2014-11" db="EMBL/GenBank/DDBJ databases">
        <authorList>
            <person name="Wibberg D."/>
        </authorList>
    </citation>
    <scope>NUCLEOTIDE SEQUENCE [LARGE SCALE GENOMIC DNA]</scope>
    <source>
        <strain evidence="5">L3</strain>
    </source>
</reference>
<dbReference type="AlphaFoldDB" id="A0A0C7NP30"/>
<dbReference type="PATRIC" id="fig|1006576.9.peg.330"/>
<evidence type="ECO:0000256" key="2">
    <source>
        <dbReference type="ARBA" id="ARBA00022448"/>
    </source>
</evidence>
<evidence type="ECO:0000313" key="5">
    <source>
        <dbReference type="Proteomes" id="UP000032809"/>
    </source>
</evidence>
<dbReference type="GO" id="GO:0042956">
    <property type="term" value="P:maltodextrin transmembrane transport"/>
    <property type="evidence" value="ECO:0007669"/>
    <property type="project" value="TreeGrafter"/>
</dbReference>
<keyword evidence="2" id="KW-0813">Transport</keyword>
<evidence type="ECO:0000313" key="4">
    <source>
        <dbReference type="EMBL" id="CEP77662.1"/>
    </source>
</evidence>
<dbReference type="GO" id="GO:1901982">
    <property type="term" value="F:maltose binding"/>
    <property type="evidence" value="ECO:0007669"/>
    <property type="project" value="TreeGrafter"/>
</dbReference>
<dbReference type="Proteomes" id="UP000032809">
    <property type="component" value="Chromosome I"/>
</dbReference>
<dbReference type="InterPro" id="IPR006059">
    <property type="entry name" value="SBP"/>
</dbReference>
<accession>A0A0C7NP30</accession>
<dbReference type="CDD" id="cd14747">
    <property type="entry name" value="PBP2_MalE"/>
    <property type="match status" value="1"/>
</dbReference>